<accession>A0A1L7RQV5</accession>
<dbReference type="RefSeq" id="WP_210580758.1">
    <property type="nucleotide sequence ID" value="NZ_LK995522.1"/>
</dbReference>
<dbReference type="EMBL" id="LK995522">
    <property type="protein sequence ID" value="CED91764.1"/>
    <property type="molecule type" value="Genomic_DNA"/>
</dbReference>
<proteinExistence type="predicted"/>
<gene>
    <name evidence="1" type="ORF">AAM4_1932</name>
</gene>
<organism evidence="1">
    <name type="scientific">Actinomyces succiniciruminis</name>
    <dbReference type="NCBI Taxonomy" id="1522002"/>
    <lineage>
        <taxon>Bacteria</taxon>
        <taxon>Bacillati</taxon>
        <taxon>Actinomycetota</taxon>
        <taxon>Actinomycetes</taxon>
        <taxon>Actinomycetales</taxon>
        <taxon>Actinomycetaceae</taxon>
        <taxon>Actinomyces</taxon>
    </lineage>
</organism>
<dbReference type="AlphaFoldDB" id="A0A1L7RQV5"/>
<evidence type="ECO:0000313" key="1">
    <source>
        <dbReference type="EMBL" id="CED91764.1"/>
    </source>
</evidence>
<reference evidence="1" key="1">
    <citation type="submission" date="2014-07" db="EMBL/GenBank/DDBJ databases">
        <authorList>
            <person name="Zhang J.E."/>
            <person name="Yang H."/>
            <person name="Guo J."/>
            <person name="Deng Z."/>
            <person name="Luo H."/>
            <person name="Luo M."/>
            <person name="Zhao B."/>
        </authorList>
    </citation>
    <scope>NUCLEOTIDE SEQUENCE</scope>
    <source>
        <strain evidence="1">AM4</strain>
    </source>
</reference>
<dbReference type="Gene3D" id="1.10.287.1060">
    <property type="entry name" value="ESAT-6-like"/>
    <property type="match status" value="1"/>
</dbReference>
<protein>
    <submittedName>
        <fullName evidence="1">Type VII secretion system ESAT-6-like</fullName>
    </submittedName>
</protein>
<dbReference type="SUPFAM" id="SSF140453">
    <property type="entry name" value="EsxAB dimer-like"/>
    <property type="match status" value="1"/>
</dbReference>
<name>A0A1L7RQV5_9ACTO</name>
<dbReference type="InterPro" id="IPR036689">
    <property type="entry name" value="ESAT-6-like_sf"/>
</dbReference>
<sequence length="100" mass="10783">MATTSADLDTLETLYNALKEDVESAHTIHTDTDTALENAAWESPNAQSFREAWDEFRPKLIAFEGVLADAATDVARNHNNIAAANGVTDAADLADVTAYE</sequence>